<comment type="caution">
    <text evidence="19">The sequence shown here is derived from an EMBL/GenBank/DDBJ whole genome shotgun (WGS) entry which is preliminary data.</text>
</comment>
<dbReference type="GO" id="GO:0005524">
    <property type="term" value="F:ATP binding"/>
    <property type="evidence" value="ECO:0007669"/>
    <property type="project" value="UniProtKB-UniRule"/>
</dbReference>
<evidence type="ECO:0000256" key="1">
    <source>
        <dbReference type="ARBA" id="ARBA00009922"/>
    </source>
</evidence>
<evidence type="ECO:0000256" key="8">
    <source>
        <dbReference type="ARBA" id="ARBA00022840"/>
    </source>
</evidence>
<evidence type="ECO:0000256" key="4">
    <source>
        <dbReference type="ARBA" id="ARBA00022763"/>
    </source>
</evidence>
<feature type="domain" description="UvrD-like helicase C-terminal" evidence="18">
    <location>
        <begin position="307"/>
        <end position="699"/>
    </location>
</feature>
<evidence type="ECO:0000256" key="2">
    <source>
        <dbReference type="ARBA" id="ARBA00022722"/>
    </source>
</evidence>
<dbReference type="InterPro" id="IPR000212">
    <property type="entry name" value="DNA_helicase_UvrD/REP"/>
</dbReference>
<dbReference type="SUPFAM" id="SSF52540">
    <property type="entry name" value="P-loop containing nucleoside triphosphate hydrolases"/>
    <property type="match status" value="1"/>
</dbReference>
<reference evidence="19 20" key="1">
    <citation type="submission" date="2021-01" db="EMBL/GenBank/DDBJ databases">
        <title>Whole genome shotgun sequence of Planobispora longispora NBRC 13918.</title>
        <authorList>
            <person name="Komaki H."/>
            <person name="Tamura T."/>
        </authorList>
    </citation>
    <scope>NUCLEOTIDE SEQUENCE [LARGE SCALE GENOMIC DNA]</scope>
    <source>
        <strain evidence="19 20">NBRC 13918</strain>
    </source>
</reference>
<dbReference type="Gene3D" id="1.10.486.10">
    <property type="entry name" value="PCRA, domain 4"/>
    <property type="match status" value="2"/>
</dbReference>
<dbReference type="PANTHER" id="PTHR11070:SF59">
    <property type="entry name" value="DNA 3'-5' HELICASE"/>
    <property type="match status" value="1"/>
</dbReference>
<comment type="similarity">
    <text evidence="1">Belongs to the helicase family. UvrD subfamily.</text>
</comment>
<evidence type="ECO:0000256" key="6">
    <source>
        <dbReference type="ARBA" id="ARBA00022806"/>
    </source>
</evidence>
<keyword evidence="6 15" id="KW-0347">Helicase</keyword>
<evidence type="ECO:0000256" key="15">
    <source>
        <dbReference type="PROSITE-ProRule" id="PRU00560"/>
    </source>
</evidence>
<evidence type="ECO:0000259" key="18">
    <source>
        <dbReference type="PROSITE" id="PS51217"/>
    </source>
</evidence>
<keyword evidence="3 15" id="KW-0547">Nucleotide-binding</keyword>
<keyword evidence="10" id="KW-0234">DNA repair</keyword>
<keyword evidence="4" id="KW-0227">DNA damage</keyword>
<dbReference type="RefSeq" id="WP_203892014.1">
    <property type="nucleotide sequence ID" value="NZ_BOOH01000030.1"/>
</dbReference>
<dbReference type="Gene3D" id="3.40.50.300">
    <property type="entry name" value="P-loop containing nucleotide triphosphate hydrolases"/>
    <property type="match status" value="3"/>
</dbReference>
<evidence type="ECO:0000259" key="17">
    <source>
        <dbReference type="PROSITE" id="PS51198"/>
    </source>
</evidence>
<name>A0A8J3RSF3_9ACTN</name>
<comment type="catalytic activity">
    <reaction evidence="12">
        <text>Couples ATP hydrolysis with the unwinding of duplex DNA by translocating in the 3'-5' direction.</text>
        <dbReference type="EC" id="5.6.2.4"/>
    </reaction>
</comment>
<evidence type="ECO:0000256" key="9">
    <source>
        <dbReference type="ARBA" id="ARBA00023125"/>
    </source>
</evidence>
<evidence type="ECO:0000256" key="16">
    <source>
        <dbReference type="SAM" id="MobiDB-lite"/>
    </source>
</evidence>
<dbReference type="InterPro" id="IPR038726">
    <property type="entry name" value="PDDEXK_AddAB-type"/>
</dbReference>
<dbReference type="Gene3D" id="3.90.320.10">
    <property type="match status" value="1"/>
</dbReference>
<keyword evidence="7" id="KW-0269">Exonuclease</keyword>
<dbReference type="InterPro" id="IPR027417">
    <property type="entry name" value="P-loop_NTPase"/>
</dbReference>
<dbReference type="PROSITE" id="PS51217">
    <property type="entry name" value="UVRD_HELICASE_CTER"/>
    <property type="match status" value="1"/>
</dbReference>
<proteinExistence type="inferred from homology"/>
<evidence type="ECO:0000256" key="13">
    <source>
        <dbReference type="ARBA" id="ARBA00034808"/>
    </source>
</evidence>
<feature type="compositionally biased region" description="Basic and acidic residues" evidence="16">
    <location>
        <begin position="500"/>
        <end position="509"/>
    </location>
</feature>
<feature type="compositionally biased region" description="Low complexity" evidence="16">
    <location>
        <begin position="510"/>
        <end position="532"/>
    </location>
</feature>
<evidence type="ECO:0000313" key="20">
    <source>
        <dbReference type="Proteomes" id="UP000616724"/>
    </source>
</evidence>
<dbReference type="AlphaFoldDB" id="A0A8J3RSF3"/>
<dbReference type="InterPro" id="IPR013986">
    <property type="entry name" value="DExx_box_DNA_helicase_dom_sf"/>
</dbReference>
<dbReference type="EMBL" id="BOOH01000030">
    <property type="protein sequence ID" value="GIH77443.1"/>
    <property type="molecule type" value="Genomic_DNA"/>
</dbReference>
<evidence type="ECO:0000256" key="10">
    <source>
        <dbReference type="ARBA" id="ARBA00023204"/>
    </source>
</evidence>
<dbReference type="Pfam" id="PF00580">
    <property type="entry name" value="UvrD-helicase"/>
    <property type="match status" value="1"/>
</dbReference>
<dbReference type="GO" id="GO:0033202">
    <property type="term" value="C:DNA helicase complex"/>
    <property type="evidence" value="ECO:0007669"/>
    <property type="project" value="TreeGrafter"/>
</dbReference>
<feature type="region of interest" description="Disordered" evidence="16">
    <location>
        <begin position="465"/>
        <end position="559"/>
    </location>
</feature>
<feature type="compositionally biased region" description="Basic and acidic residues" evidence="16">
    <location>
        <begin position="477"/>
        <end position="494"/>
    </location>
</feature>
<keyword evidence="9" id="KW-0238">DNA-binding</keyword>
<gene>
    <name evidence="19" type="ORF">Plo01_38720</name>
</gene>
<dbReference type="Pfam" id="PF12705">
    <property type="entry name" value="PDDEXK_1"/>
    <property type="match status" value="1"/>
</dbReference>
<comment type="catalytic activity">
    <reaction evidence="14">
        <text>ATP + H2O = ADP + phosphate + H(+)</text>
        <dbReference type="Rhea" id="RHEA:13065"/>
        <dbReference type="ChEBI" id="CHEBI:15377"/>
        <dbReference type="ChEBI" id="CHEBI:15378"/>
        <dbReference type="ChEBI" id="CHEBI:30616"/>
        <dbReference type="ChEBI" id="CHEBI:43474"/>
        <dbReference type="ChEBI" id="CHEBI:456216"/>
        <dbReference type="EC" id="5.6.2.4"/>
    </reaction>
</comment>
<dbReference type="PROSITE" id="PS51198">
    <property type="entry name" value="UVRD_HELICASE_ATP_BIND"/>
    <property type="match status" value="1"/>
</dbReference>
<dbReference type="GO" id="GO:0004527">
    <property type="term" value="F:exonuclease activity"/>
    <property type="evidence" value="ECO:0007669"/>
    <property type="project" value="UniProtKB-KW"/>
</dbReference>
<evidence type="ECO:0000256" key="5">
    <source>
        <dbReference type="ARBA" id="ARBA00022801"/>
    </source>
</evidence>
<keyword evidence="20" id="KW-1185">Reference proteome</keyword>
<dbReference type="CDD" id="cd17932">
    <property type="entry name" value="DEXQc_UvrD"/>
    <property type="match status" value="1"/>
</dbReference>
<evidence type="ECO:0000256" key="7">
    <source>
        <dbReference type="ARBA" id="ARBA00022839"/>
    </source>
</evidence>
<keyword evidence="2" id="KW-0540">Nuclease</keyword>
<sequence>MLDEHQRAVVAHESGPLLVLAGPGTGKTTTIVETVVDRVRRRGTDPERVLVLTYSRKAADELRARITARLRRTTRTPLALTFHSYAYALLRREAVLAGEQAPRLLTGPEQLLEIRRLLVGELEDGAPRWPEDMREALKTRGFAQELRDFIARAAERGLDGRGLVELGRRHGRADWVAAGRFADRYLERFDLDPEPVLDYSELIREAAARLADPEVRLRERSAYDVVLVDEYQDTDPAQEALLQRLAGEGRDLIAVGDPDQSIYGFRGADVHGIMDFPDRFRRADGERAPVLALRVCRRSGPGLLTATRRVTARLPAIPGGAGHRDLTALPDAEPGDVRVVVADSPTQEAAIVADTLRRANLLDGVAWSRMAVLVRSATRQVPLLRRALVAAGVPVVVGGGEVPLFQEPGVRPLIQLIQVALHPETLDEGLAEELLTGALGGTDMIGVRRLRRALRIAEHEAMALPVEPADLPESAELAERGEPGESEERGDAAESAKLGESGKPEKSGEAEASGELAELGESPESGDSAELAESAEPEESAAGPETPAGRASGAGRPRSSGELLVAALKDARELVMVEPHVALPAERLARLIAAATEAVRQGGTAEDVLWAVWQITGLADKWSETSVAGGHRGRQADRDLDAVMMLFDRAAKFVDRLPHAGVDVFVQDLISQEIPEDSLAARAPEGDSVRVMTAHRAKGLEWDLVVVAGVQEGSWPDLRPRGSILSTDDMSARAEGSENENPAEVRAAIASQLLAEERRLFYVAATRARSRLVVTAVGGDDVEERPSRFLGELVPGTGEEAAVVDERSRWLNMSALVADLRAAVCDSTRPEPLRRAAAEHLARLATAGVQGAHPDEWYALTPISDDRPLGWPDDVVRISPSAVESFTKCGLRWLLETSVGAGGTDVARGLGTVVHALAVLAADGMPTEETLAKRLDEVWSELDFGGVWYNRKQRRVAEQMISKFVRWHRENPRELVATEESFIAMVSEGVQIKGRVDRVERDEQGRAVIIDIKTGGSKPSDTDLERHPQLGVYQLAALLGAFQRHGMTEPGGAALVQVGKAAGKDPKEQIQQPLADDADPGWAHDMVDTVARGMSLPFFNAKVNDGCRTCAARASCPVNESGGQVC</sequence>
<dbReference type="EC" id="5.6.2.4" evidence="13"/>
<dbReference type="InterPro" id="IPR011604">
    <property type="entry name" value="PDDEXK-like_dom_sf"/>
</dbReference>
<evidence type="ECO:0000256" key="14">
    <source>
        <dbReference type="ARBA" id="ARBA00048988"/>
    </source>
</evidence>
<keyword evidence="11" id="KW-0413">Isomerase</keyword>
<dbReference type="GO" id="GO:0043138">
    <property type="term" value="F:3'-5' DNA helicase activity"/>
    <property type="evidence" value="ECO:0007669"/>
    <property type="project" value="UniProtKB-EC"/>
</dbReference>
<feature type="domain" description="UvrD-like helicase ATP-binding" evidence="17">
    <location>
        <begin position="1"/>
        <end position="300"/>
    </location>
</feature>
<dbReference type="GO" id="GO:0005829">
    <property type="term" value="C:cytosol"/>
    <property type="evidence" value="ECO:0007669"/>
    <property type="project" value="TreeGrafter"/>
</dbReference>
<dbReference type="GO" id="GO:0000725">
    <property type="term" value="P:recombinational repair"/>
    <property type="evidence" value="ECO:0007669"/>
    <property type="project" value="TreeGrafter"/>
</dbReference>
<dbReference type="Gene3D" id="1.10.10.160">
    <property type="match status" value="1"/>
</dbReference>
<keyword evidence="5 15" id="KW-0378">Hydrolase</keyword>
<keyword evidence="8 15" id="KW-0067">ATP-binding</keyword>
<dbReference type="InterPro" id="IPR014016">
    <property type="entry name" value="UvrD-like_ATP-bd"/>
</dbReference>
<dbReference type="Proteomes" id="UP000616724">
    <property type="component" value="Unassembled WGS sequence"/>
</dbReference>
<evidence type="ECO:0000256" key="11">
    <source>
        <dbReference type="ARBA" id="ARBA00023235"/>
    </source>
</evidence>
<evidence type="ECO:0000313" key="19">
    <source>
        <dbReference type="EMBL" id="GIH77443.1"/>
    </source>
</evidence>
<organism evidence="19 20">
    <name type="scientific">Planobispora longispora</name>
    <dbReference type="NCBI Taxonomy" id="28887"/>
    <lineage>
        <taxon>Bacteria</taxon>
        <taxon>Bacillati</taxon>
        <taxon>Actinomycetota</taxon>
        <taxon>Actinomycetes</taxon>
        <taxon>Streptosporangiales</taxon>
        <taxon>Streptosporangiaceae</taxon>
        <taxon>Planobispora</taxon>
    </lineage>
</organism>
<accession>A0A8J3RSF3</accession>
<dbReference type="Pfam" id="PF13361">
    <property type="entry name" value="UvrD_C"/>
    <property type="match status" value="1"/>
</dbReference>
<dbReference type="InterPro" id="IPR014017">
    <property type="entry name" value="DNA_helicase_UvrD-like_C"/>
</dbReference>
<dbReference type="GO" id="GO:0003677">
    <property type="term" value="F:DNA binding"/>
    <property type="evidence" value="ECO:0007669"/>
    <property type="project" value="UniProtKB-KW"/>
</dbReference>
<protein>
    <recommendedName>
        <fullName evidence="13">DNA 3'-5' helicase</fullName>
        <ecNumber evidence="13">5.6.2.4</ecNumber>
    </recommendedName>
</protein>
<evidence type="ECO:0000256" key="3">
    <source>
        <dbReference type="ARBA" id="ARBA00022741"/>
    </source>
</evidence>
<evidence type="ECO:0000256" key="12">
    <source>
        <dbReference type="ARBA" id="ARBA00034617"/>
    </source>
</evidence>
<feature type="binding site" evidence="15">
    <location>
        <begin position="21"/>
        <end position="28"/>
    </location>
    <ligand>
        <name>ATP</name>
        <dbReference type="ChEBI" id="CHEBI:30616"/>
    </ligand>
</feature>
<dbReference type="PANTHER" id="PTHR11070">
    <property type="entry name" value="UVRD / RECB / PCRA DNA HELICASE FAMILY MEMBER"/>
    <property type="match status" value="1"/>
</dbReference>